<keyword evidence="2" id="KW-0238">DNA-binding</keyword>
<gene>
    <name evidence="5" type="ORF">GTK07_12375</name>
</gene>
<dbReference type="SUPFAM" id="SSF46689">
    <property type="entry name" value="Homeodomain-like"/>
    <property type="match status" value="1"/>
</dbReference>
<dbReference type="GO" id="GO:0043565">
    <property type="term" value="F:sequence-specific DNA binding"/>
    <property type="evidence" value="ECO:0007669"/>
    <property type="project" value="InterPro"/>
</dbReference>
<evidence type="ECO:0000256" key="1">
    <source>
        <dbReference type="ARBA" id="ARBA00023015"/>
    </source>
</evidence>
<evidence type="ECO:0000259" key="4">
    <source>
        <dbReference type="PROSITE" id="PS01124"/>
    </source>
</evidence>
<dbReference type="Pfam" id="PF12833">
    <property type="entry name" value="HTH_18"/>
    <property type="match status" value="1"/>
</dbReference>
<dbReference type="PROSITE" id="PS01124">
    <property type="entry name" value="HTH_ARAC_FAMILY_2"/>
    <property type="match status" value="1"/>
</dbReference>
<organism evidence="5 6">
    <name type="scientific">Flagellimonas sediminis</name>
    <dbReference type="NCBI Taxonomy" id="2696468"/>
    <lineage>
        <taxon>Bacteria</taxon>
        <taxon>Pseudomonadati</taxon>
        <taxon>Bacteroidota</taxon>
        <taxon>Flavobacteriia</taxon>
        <taxon>Flavobacteriales</taxon>
        <taxon>Flavobacteriaceae</taxon>
        <taxon>Flagellimonas</taxon>
    </lineage>
</organism>
<comment type="caution">
    <text evidence="5">The sequence shown here is derived from an EMBL/GenBank/DDBJ whole genome shotgun (WGS) entry which is preliminary data.</text>
</comment>
<dbReference type="Gene3D" id="1.10.10.60">
    <property type="entry name" value="Homeodomain-like"/>
    <property type="match status" value="1"/>
</dbReference>
<evidence type="ECO:0000313" key="6">
    <source>
        <dbReference type="Proteomes" id="UP000468707"/>
    </source>
</evidence>
<proteinExistence type="predicted"/>
<reference evidence="5 6" key="1">
    <citation type="submission" date="2020-01" db="EMBL/GenBank/DDBJ databases">
        <title>Muricauda sediminis sp.nov. 40Bstr401.</title>
        <authorList>
            <person name="Xue Z."/>
            <person name="Zhu S."/>
            <person name="Ren N."/>
            <person name="Chen T."/>
            <person name="Chen X."/>
            <person name="Chen J."/>
            <person name="Yang J."/>
        </authorList>
    </citation>
    <scope>NUCLEOTIDE SEQUENCE [LARGE SCALE GENOMIC DNA]</scope>
    <source>
        <strain evidence="5 6">40Bstr401</strain>
    </source>
</reference>
<keyword evidence="6" id="KW-1185">Reference proteome</keyword>
<name>A0A6I5KTE2_9FLAO</name>
<dbReference type="PRINTS" id="PR00032">
    <property type="entry name" value="HTHARAC"/>
</dbReference>
<evidence type="ECO:0000313" key="5">
    <source>
        <dbReference type="EMBL" id="NDV44126.1"/>
    </source>
</evidence>
<protein>
    <submittedName>
        <fullName evidence="5">Helix-turn-helix domain-containing protein</fullName>
    </submittedName>
</protein>
<dbReference type="InterPro" id="IPR020449">
    <property type="entry name" value="Tscrpt_reg_AraC-type_HTH"/>
</dbReference>
<evidence type="ECO:0000256" key="3">
    <source>
        <dbReference type="ARBA" id="ARBA00023163"/>
    </source>
</evidence>
<sequence length="262" mass="30648">MVDIQRIETIVDFTPKRIKKYLFIWCNQGKIDIEVDHKAITINKRQVLTVTSGQYHCFKKMDNAQGYLLGFTLDYMCKTEKDIELIFQNSLFCHFDYNEVIPIVHTEDLDRDLQKIEEELQHKPYQYLESVHSRIELILFETNRSKIANGGEIWKPDALFLQFLEFVRNNFNKNLSLKEIAPQLKTTELKLNELAKQHAGKTAQNVIFGLVVSEAKRILQYENLSMKEVAFSLGFQDPYYFSKFFKNHVGMSPTAYLKSIAS</sequence>
<keyword evidence="3" id="KW-0804">Transcription</keyword>
<dbReference type="InterPro" id="IPR009057">
    <property type="entry name" value="Homeodomain-like_sf"/>
</dbReference>
<dbReference type="SMART" id="SM00342">
    <property type="entry name" value="HTH_ARAC"/>
    <property type="match status" value="1"/>
</dbReference>
<dbReference type="AlphaFoldDB" id="A0A6I5KTE2"/>
<dbReference type="InterPro" id="IPR018060">
    <property type="entry name" value="HTH_AraC"/>
</dbReference>
<dbReference type="GO" id="GO:0003700">
    <property type="term" value="F:DNA-binding transcription factor activity"/>
    <property type="evidence" value="ECO:0007669"/>
    <property type="project" value="InterPro"/>
</dbReference>
<keyword evidence="1" id="KW-0805">Transcription regulation</keyword>
<dbReference type="PANTHER" id="PTHR43280:SF32">
    <property type="entry name" value="TRANSCRIPTIONAL REGULATORY PROTEIN"/>
    <property type="match status" value="1"/>
</dbReference>
<dbReference type="PANTHER" id="PTHR43280">
    <property type="entry name" value="ARAC-FAMILY TRANSCRIPTIONAL REGULATOR"/>
    <property type="match status" value="1"/>
</dbReference>
<dbReference type="EMBL" id="JAAAMI010000005">
    <property type="protein sequence ID" value="NDV44126.1"/>
    <property type="molecule type" value="Genomic_DNA"/>
</dbReference>
<evidence type="ECO:0000256" key="2">
    <source>
        <dbReference type="ARBA" id="ARBA00023125"/>
    </source>
</evidence>
<dbReference type="RefSeq" id="WP_163635549.1">
    <property type="nucleotide sequence ID" value="NZ_JAAAMI010000005.1"/>
</dbReference>
<dbReference type="Proteomes" id="UP000468707">
    <property type="component" value="Unassembled WGS sequence"/>
</dbReference>
<feature type="domain" description="HTH araC/xylS-type" evidence="4">
    <location>
        <begin position="161"/>
        <end position="259"/>
    </location>
</feature>
<accession>A0A6I5KTE2</accession>